<feature type="chain" id="PRO_5012852092" description="Guanylate cyclase domain-containing protein" evidence="6">
    <location>
        <begin position="18"/>
        <end position="1497"/>
    </location>
</feature>
<dbReference type="GO" id="GO:0005930">
    <property type="term" value="C:axoneme"/>
    <property type="evidence" value="ECO:0007669"/>
    <property type="project" value="UniProtKB-SubCell"/>
</dbReference>
<evidence type="ECO:0000256" key="6">
    <source>
        <dbReference type="SAM" id="SignalP"/>
    </source>
</evidence>
<dbReference type="Gene3D" id="3.30.70.1230">
    <property type="entry name" value="Nucleotide cyclase"/>
    <property type="match status" value="2"/>
</dbReference>
<keyword evidence="8" id="KW-1185">Reference proteome</keyword>
<dbReference type="OrthoDB" id="544199at2759"/>
<keyword evidence="2" id="KW-0433">Leucine-rich repeat</keyword>
<dbReference type="InterPro" id="IPR029787">
    <property type="entry name" value="Nucleotide_cyclase"/>
</dbReference>
<dbReference type="EMBL" id="BEGY01000115">
    <property type="protein sequence ID" value="GAX84080.1"/>
    <property type="molecule type" value="Genomic_DNA"/>
</dbReference>
<keyword evidence="5" id="KW-0472">Membrane</keyword>
<dbReference type="InterPro" id="IPR052595">
    <property type="entry name" value="LRRC69/RLP"/>
</dbReference>
<dbReference type="FunFam" id="3.80.10.10:FF:000041">
    <property type="entry name" value="LRR receptor-like serine/threonine-protein kinase ERECTA"/>
    <property type="match status" value="1"/>
</dbReference>
<keyword evidence="6" id="KW-0732">Signal</keyword>
<feature type="region of interest" description="Disordered" evidence="4">
    <location>
        <begin position="1251"/>
        <end position="1276"/>
    </location>
</feature>
<comment type="subcellular location">
    <subcellularLocation>
        <location evidence="1">Cytoplasm</location>
        <location evidence="1">Cytoskeleton</location>
        <location evidence="1">Cilium axoneme</location>
    </subcellularLocation>
</comment>
<gene>
    <name evidence="7" type="ORF">CEUSTIGMA_g11504.t1</name>
</gene>
<dbReference type="Proteomes" id="UP000232323">
    <property type="component" value="Unassembled WGS sequence"/>
</dbReference>
<evidence type="ECO:0000256" key="4">
    <source>
        <dbReference type="SAM" id="MobiDB-lite"/>
    </source>
</evidence>
<keyword evidence="3" id="KW-0677">Repeat</keyword>
<comment type="caution">
    <text evidence="7">The sequence shown here is derived from an EMBL/GenBank/DDBJ whole genome shotgun (WGS) entry which is preliminary data.</text>
</comment>
<dbReference type="Gene3D" id="3.80.10.10">
    <property type="entry name" value="Ribonuclease Inhibitor"/>
    <property type="match status" value="2"/>
</dbReference>
<dbReference type="SUPFAM" id="SSF52047">
    <property type="entry name" value="RNI-like"/>
    <property type="match status" value="1"/>
</dbReference>
<evidence type="ECO:0000256" key="3">
    <source>
        <dbReference type="ARBA" id="ARBA00022737"/>
    </source>
</evidence>
<dbReference type="InterPro" id="IPR001611">
    <property type="entry name" value="Leu-rich_rpt"/>
</dbReference>
<dbReference type="STRING" id="1157962.A0A250XMR3"/>
<dbReference type="PANTHER" id="PTHR48057">
    <property type="entry name" value="LEUCINE-RICH REPEAT SERINE/THREONINE-PROTEIN KINASE 1"/>
    <property type="match status" value="1"/>
</dbReference>
<protein>
    <recommendedName>
        <fullName evidence="9">Guanylate cyclase domain-containing protein</fullName>
    </recommendedName>
</protein>
<evidence type="ECO:0000256" key="1">
    <source>
        <dbReference type="ARBA" id="ARBA00004430"/>
    </source>
</evidence>
<feature type="compositionally biased region" description="Polar residues" evidence="4">
    <location>
        <begin position="1257"/>
        <end position="1270"/>
    </location>
</feature>
<name>A0A250XMR3_9CHLO</name>
<accession>A0A250XMR3</accession>
<sequence length="1497" mass="163509">MLFLFPLLSLLANLVQEAVTNEAPCSPLSQRQALLTLYSSTGGSSWFKNSGWLSAAESLLNPALSPSPPSVTTGSCTANGGLLNLPDHCCWYGVQCCTTITTCGMSASIFCGCNISQVTLLSLSTNNLSTTMTTLPGYGKQDFEQGAAFQISYDLSCSLRYLNVAQNTLSGTLPQTLGYNSELRIINTAYNNIFGSIPNGLGLASAMQYIDFAGNRLTGTLPPNLCGLGLNSTLKSLIVAGNSLTGALNLSNCASLALLDVSGNMFVGDCTGIYPSLIIANLGINNFTNVISGYHMTDFNMEYNPFLMGQIPSSITTMTSLSRLTLRQSNFSGPIPPSLMSLGSLSYLDLSNSFLSGSLPATVGSAVSMAYLDISNNSLSGSLPDDIVAVLSHYTDYLDLRLNFMSCCGISYQYTIDNLVTTTRYLSYNLSAPLLPPGLTFSSHLRPVTYLPGYIGPGYNLGNSTYPGLRCPYLLRSNDSDEPSFFLDWYLDPEYTLFNGCQCATGSDLIFIEYNSLQVPQCIPHVNPSYTWYENMPWILVIIAVLGATLCCTLLWYFLLRKGARPQVLQNILDMQKRLKGPPQSGVLTVVVTDIQGYTRLMKAAPEKMLNALLLHNNIMQKARWDNFGYVLEQEGDSFSLIFQEARDAVTFCLQAQQLLAVQPWPEDLLREEQTIRPNRLPFILRKSVRNAMMESGNQVAANIRKRIKKAMKTEQADLFYSPGSKVYGEHSDAQLRSSPDLNISRASDIDTSVSRPRVIMDGISPASSISGPDTKTFPFLDVESPVNGNSFSKAFMSTQGTSPSQDNRSDPLIPGMRVRMGIATGMVPEGTAVTASLVMRAAKEISDAAAGGQVFMCSHTFEAVKDQCQELGLVTHENPCLIKPVPWTWGFRKKSETLTENAIMLDMGRYTLYALGQELPALLPTPTVRPLTHPEGLQPVSEENSMQLGMERPSLAAASAAEEAASHLHLYQILSPRFAERGRMFGSKIKLKEGWLQVELPYFSAPGTLQLPLSPFDKAPSRSIPNPVTMVFCEVEGAWAFSMRFIRDVQQVHANILSVMYSVSRKVEGCYIVRVQEGVMKYILAFTSSEAALLWCSTVQECALYSDWPYSALTYWPEEKSEDGQPLFRGPRLKMGLCEGLPGSISPDHMGRADYHGSYVNEAARIKDAAAHGGQIACEEELAVRVIHFWDRMEGGNLDERASGGRSGGAAVTFKKVPFCPSDVHHSREEVLEGMLLNGNESEGLELVERRDGSRGDTSVATTPFSAPSHSGDEEHVCRKHSTCASCSALAGSRTEIKEDRIQSEEEVISLRGIAVEAAMKQDDGAAAVGRKSMVPFVSLLSDGFRLNKAASCDPYLLAPIKIRNTAAELEPDSQQIVLPSTEQLSWQANTAPSKVTVTACRLGQFRFKGSNELVSIVNFLPQRLLSRRFPTDPPSGKGLRITVGHGVVTSGLMPVLDIVQEYRRLFLQQSSESSFRVSSVRKTPLIASKVFRSST</sequence>
<dbReference type="SUPFAM" id="SSF55073">
    <property type="entry name" value="Nucleotide cyclase"/>
    <property type="match status" value="2"/>
</dbReference>
<evidence type="ECO:0008006" key="9">
    <source>
        <dbReference type="Google" id="ProtNLM"/>
    </source>
</evidence>
<organism evidence="7 8">
    <name type="scientific">Chlamydomonas eustigma</name>
    <dbReference type="NCBI Taxonomy" id="1157962"/>
    <lineage>
        <taxon>Eukaryota</taxon>
        <taxon>Viridiplantae</taxon>
        <taxon>Chlorophyta</taxon>
        <taxon>core chlorophytes</taxon>
        <taxon>Chlorophyceae</taxon>
        <taxon>CS clade</taxon>
        <taxon>Chlamydomonadales</taxon>
        <taxon>Chlamydomonadaceae</taxon>
        <taxon>Chlamydomonas</taxon>
    </lineage>
</organism>
<dbReference type="Pfam" id="PF00560">
    <property type="entry name" value="LRR_1"/>
    <property type="match status" value="2"/>
</dbReference>
<evidence type="ECO:0000313" key="7">
    <source>
        <dbReference type="EMBL" id="GAX84080.1"/>
    </source>
</evidence>
<evidence type="ECO:0000256" key="5">
    <source>
        <dbReference type="SAM" id="Phobius"/>
    </source>
</evidence>
<feature type="transmembrane region" description="Helical" evidence="5">
    <location>
        <begin position="538"/>
        <end position="560"/>
    </location>
</feature>
<evidence type="ECO:0000256" key="2">
    <source>
        <dbReference type="ARBA" id="ARBA00022614"/>
    </source>
</evidence>
<evidence type="ECO:0000313" key="8">
    <source>
        <dbReference type="Proteomes" id="UP000232323"/>
    </source>
</evidence>
<reference evidence="7 8" key="1">
    <citation type="submission" date="2017-08" db="EMBL/GenBank/DDBJ databases">
        <title>Acidophilic green algal genome provides insights into adaptation to an acidic environment.</title>
        <authorList>
            <person name="Hirooka S."/>
            <person name="Hirose Y."/>
            <person name="Kanesaki Y."/>
            <person name="Higuchi S."/>
            <person name="Fujiwara T."/>
            <person name="Onuma R."/>
            <person name="Era A."/>
            <person name="Ohbayashi R."/>
            <person name="Uzuka A."/>
            <person name="Nozaki H."/>
            <person name="Yoshikawa H."/>
            <person name="Miyagishima S.Y."/>
        </authorList>
    </citation>
    <scope>NUCLEOTIDE SEQUENCE [LARGE SCALE GENOMIC DNA]</scope>
    <source>
        <strain evidence="7 8">NIES-2499</strain>
    </source>
</reference>
<dbReference type="PANTHER" id="PTHR48057:SF7">
    <property type="entry name" value="LEUCINE-RICH REPEAT SERINE_THREONINE-PROTEIN KINASE 1"/>
    <property type="match status" value="1"/>
</dbReference>
<keyword evidence="5" id="KW-1133">Transmembrane helix</keyword>
<dbReference type="InterPro" id="IPR032675">
    <property type="entry name" value="LRR_dom_sf"/>
</dbReference>
<proteinExistence type="predicted"/>
<feature type="signal peptide" evidence="6">
    <location>
        <begin position="1"/>
        <end position="17"/>
    </location>
</feature>
<keyword evidence="5" id="KW-0812">Transmembrane</keyword>